<dbReference type="InterPro" id="IPR057691">
    <property type="entry name" value="DUF7931"/>
</dbReference>
<accession>A0AAE4LDE9</accession>
<dbReference type="EMBL" id="JAWDHD010000010">
    <property type="protein sequence ID" value="MDU0248977.1"/>
    <property type="molecule type" value="Genomic_DNA"/>
</dbReference>
<sequence>MKELNLNNLLDYKEAVEYFANNKIDNVLSNSGNEHAIVIFDNIFKTAERNICLYAQDIFSNQNVVTVSPSYIESLQKFLSKEGTNLRIVLKDYDEINSCNCLRDILKQYYSKIELRKNRKGEVKIGENSVHFCIADGRMYRVEYDTNTRKARCNFNDKNAVSKYQTVFNQLFEASTPTYL</sequence>
<dbReference type="Proteomes" id="UP001181258">
    <property type="component" value="Unassembled WGS sequence"/>
</dbReference>
<evidence type="ECO:0000259" key="1">
    <source>
        <dbReference type="Pfam" id="PF25559"/>
    </source>
</evidence>
<proteinExistence type="predicted"/>
<evidence type="ECO:0000313" key="3">
    <source>
        <dbReference type="Proteomes" id="UP001181258"/>
    </source>
</evidence>
<name>A0AAE4LDE9_PHOVU</name>
<reference evidence="2" key="1">
    <citation type="submission" date="2023-10" db="EMBL/GenBank/DDBJ databases">
        <title>Genome of potential pathogenic bacteria in Crohn's disease.</title>
        <authorList>
            <person name="Rodriguez-Palacios A."/>
        </authorList>
    </citation>
    <scope>NUCLEOTIDE SEQUENCE</scope>
    <source>
        <strain evidence="2">CavFT-hAR107</strain>
    </source>
</reference>
<gene>
    <name evidence="2" type="ORF">RVY68_09860</name>
</gene>
<dbReference type="Pfam" id="PF25559">
    <property type="entry name" value="DUF7931"/>
    <property type="match status" value="1"/>
</dbReference>
<dbReference type="AlphaFoldDB" id="A0AAE4LDE9"/>
<organism evidence="2 3">
    <name type="scientific">Phocaeicola vulgatus</name>
    <name type="common">Bacteroides vulgatus</name>
    <dbReference type="NCBI Taxonomy" id="821"/>
    <lineage>
        <taxon>Bacteria</taxon>
        <taxon>Pseudomonadati</taxon>
        <taxon>Bacteroidota</taxon>
        <taxon>Bacteroidia</taxon>
        <taxon>Bacteroidales</taxon>
        <taxon>Bacteroidaceae</taxon>
        <taxon>Phocaeicola</taxon>
    </lineage>
</organism>
<protein>
    <recommendedName>
        <fullName evidence="1">DUF7931 domain-containing protein</fullName>
    </recommendedName>
</protein>
<comment type="caution">
    <text evidence="2">The sequence shown here is derived from an EMBL/GenBank/DDBJ whole genome shotgun (WGS) entry which is preliminary data.</text>
</comment>
<feature type="domain" description="DUF7931" evidence="1">
    <location>
        <begin position="39"/>
        <end position="177"/>
    </location>
</feature>
<evidence type="ECO:0000313" key="2">
    <source>
        <dbReference type="EMBL" id="MDU0248977.1"/>
    </source>
</evidence>
<dbReference type="RefSeq" id="WP_087381358.1">
    <property type="nucleotide sequence ID" value="NZ_AP025232.1"/>
</dbReference>